<dbReference type="InterPro" id="IPR038257">
    <property type="entry name" value="CRISPR-assoc_Cas3_HD_sf"/>
</dbReference>
<sequence length="797" mass="93687">MNFYAKSKKHILKYNEKEKVEKVYSDLIEEMADILSKAEIAALENEKNNIINDVYEEQKTLREHLDETVECAEKFFEQYGKYFTEKEKNLIYIACKYHDVGKANLVFQAKLSDGGDGKYKNITQVPHGFLSALTLSFEKLQKEFDDITKEDFKCLVTAVYYHHTRDDEFEACEIREFSEKYFKDCFNEFCKASEWKTSMRNRGRELLFVNSKAYPNVVINEDIWQEYMLIKGMLNKFDWTVSSGKIESEEKVDFEKKILINNIDKRYGKNMRAVQKYMREKADSNVVIIAPTGSGKTEAALYWLNGEKGFYTLPLKVSSNAIYKRIREEYNFKDAALLHSESLQKYIEESADEQEKDAEEKSAKEKFEKTKMFSAPLTISTVDQLFLFVYKALGTEIMAATLKYSKVIIDEIQSYEPRIVAALIYGLKTISQMGGKFAIMTATLPPVLLDFMNKYGLIKNETYCFEDFSAENVMQRHMIKLYEQEFNLEEIAEESKTKKVLVICNTVKKAQETYRLLEEYTDNVYSLHARYIKKHRKMLEKNIMQFSENRESIGIWVTTQIVEASLDIDFDILYTEMCTADSLLQRMGRCNRKGRYIPSKPNIKIYKTENAKRQVKNRINNTGIYYRDLFERSWECMGDYENQLFTEEQKINYINEVYDTEKIVNTEYYKEIEAYLEYFQKLSVNELSKMDGKKKFRMIESVSVMPDKIYNENEDLIEKYQSEIYDRHLGREAKEILKTKLDELTLSVTIYNKYSKEGIEGVIEKTDIHRTDFVYDFDEETGKGIGLSKTEREGNIL</sequence>
<dbReference type="InterPro" id="IPR006483">
    <property type="entry name" value="CRISPR-assoc_Cas3_HD"/>
</dbReference>
<dbReference type="AlphaFoldDB" id="A0AAW3JNJ2"/>
<dbReference type="Pfam" id="PF18019">
    <property type="entry name" value="Cas3_HD"/>
    <property type="match status" value="1"/>
</dbReference>
<dbReference type="GO" id="GO:0046872">
    <property type="term" value="F:metal ion binding"/>
    <property type="evidence" value="ECO:0007669"/>
    <property type="project" value="UniProtKB-KW"/>
</dbReference>
<evidence type="ECO:0000256" key="7">
    <source>
        <dbReference type="ARBA" id="ARBA00022806"/>
    </source>
</evidence>
<dbReference type="RefSeq" id="WP_055946400.1">
    <property type="nucleotide sequence ID" value="NZ_JAQDDZ010000010.1"/>
</dbReference>
<evidence type="ECO:0000256" key="2">
    <source>
        <dbReference type="ARBA" id="ARBA00009046"/>
    </source>
</evidence>
<comment type="similarity">
    <text evidence="2">In the central section; belongs to the CRISPR-associated helicase Cas3 family.</text>
</comment>
<comment type="similarity">
    <text evidence="1">In the N-terminal section; belongs to the CRISPR-associated nuclease Cas3-HD family.</text>
</comment>
<comment type="caution">
    <text evidence="12">The sequence shown here is derived from an EMBL/GenBank/DDBJ whole genome shotgun (WGS) entry which is preliminary data.</text>
</comment>
<evidence type="ECO:0000256" key="6">
    <source>
        <dbReference type="ARBA" id="ARBA00022801"/>
    </source>
</evidence>
<keyword evidence="7" id="KW-0347">Helicase</keyword>
<accession>A0AAW3JNJ2</accession>
<evidence type="ECO:0000256" key="4">
    <source>
        <dbReference type="ARBA" id="ARBA00022723"/>
    </source>
</evidence>
<keyword evidence="5" id="KW-0547">Nucleotide-binding</keyword>
<evidence type="ECO:0000259" key="10">
    <source>
        <dbReference type="PROSITE" id="PS51192"/>
    </source>
</evidence>
<dbReference type="InterPro" id="IPR001650">
    <property type="entry name" value="Helicase_C-like"/>
</dbReference>
<dbReference type="PANTHER" id="PTHR47963">
    <property type="entry name" value="DEAD-BOX ATP-DEPENDENT RNA HELICASE 47, MITOCHONDRIAL"/>
    <property type="match status" value="1"/>
</dbReference>
<evidence type="ECO:0000256" key="1">
    <source>
        <dbReference type="ARBA" id="ARBA00006847"/>
    </source>
</evidence>
<keyword evidence="3" id="KW-0540">Nuclease</keyword>
<dbReference type="GO" id="GO:0051607">
    <property type="term" value="P:defense response to virus"/>
    <property type="evidence" value="ECO:0007669"/>
    <property type="project" value="UniProtKB-KW"/>
</dbReference>
<dbReference type="SUPFAM" id="SSF52540">
    <property type="entry name" value="P-loop containing nucleoside triphosphate hydrolases"/>
    <property type="match status" value="1"/>
</dbReference>
<keyword evidence="4" id="KW-0479">Metal-binding</keyword>
<organism evidence="12 13">
    <name type="scientific">Butyribacter intestini</name>
    <dbReference type="NCBI Taxonomy" id="1703332"/>
    <lineage>
        <taxon>Bacteria</taxon>
        <taxon>Bacillati</taxon>
        <taxon>Bacillota</taxon>
        <taxon>Clostridia</taxon>
        <taxon>Lachnospirales</taxon>
        <taxon>Lachnospiraceae</taxon>
        <taxon>Butyribacter</taxon>
    </lineage>
</organism>
<dbReference type="SMART" id="SM00490">
    <property type="entry name" value="HELICc"/>
    <property type="match status" value="1"/>
</dbReference>
<feature type="domain" description="HD Cas3-type" evidence="11">
    <location>
        <begin position="54"/>
        <end position="240"/>
    </location>
</feature>
<name>A0AAW3JNJ2_9FIRM</name>
<evidence type="ECO:0000256" key="8">
    <source>
        <dbReference type="ARBA" id="ARBA00022840"/>
    </source>
</evidence>
<dbReference type="NCBIfam" id="TIGR01596">
    <property type="entry name" value="cas3_HD"/>
    <property type="match status" value="1"/>
</dbReference>
<dbReference type="CDD" id="cd09641">
    <property type="entry name" value="Cas3''_I"/>
    <property type="match status" value="1"/>
</dbReference>
<dbReference type="PROSITE" id="PS51192">
    <property type="entry name" value="HELICASE_ATP_BIND_1"/>
    <property type="match status" value="1"/>
</dbReference>
<dbReference type="InterPro" id="IPR050547">
    <property type="entry name" value="DEAD_box_RNA_helicases"/>
</dbReference>
<dbReference type="InterPro" id="IPR027417">
    <property type="entry name" value="P-loop_NTPase"/>
</dbReference>
<feature type="domain" description="Helicase ATP-binding" evidence="10">
    <location>
        <begin position="277"/>
        <end position="462"/>
    </location>
</feature>
<keyword evidence="9" id="KW-0051">Antiviral defense</keyword>
<dbReference type="EMBL" id="LLKB01000007">
    <property type="protein sequence ID" value="KQC84135.1"/>
    <property type="molecule type" value="Genomic_DNA"/>
</dbReference>
<dbReference type="SUPFAM" id="SSF109604">
    <property type="entry name" value="HD-domain/PDEase-like"/>
    <property type="match status" value="1"/>
</dbReference>
<evidence type="ECO:0000313" key="13">
    <source>
        <dbReference type="Proteomes" id="UP000050833"/>
    </source>
</evidence>
<dbReference type="Pfam" id="PF00270">
    <property type="entry name" value="DEAD"/>
    <property type="match status" value="1"/>
</dbReference>
<dbReference type="InterPro" id="IPR006474">
    <property type="entry name" value="Helicase_Cas3_CRISPR-ass_core"/>
</dbReference>
<dbReference type="Gene3D" id="1.10.3210.30">
    <property type="match status" value="1"/>
</dbReference>
<dbReference type="Gene3D" id="3.40.50.300">
    <property type="entry name" value="P-loop containing nucleotide triphosphate hydrolases"/>
    <property type="match status" value="2"/>
</dbReference>
<evidence type="ECO:0000256" key="3">
    <source>
        <dbReference type="ARBA" id="ARBA00022722"/>
    </source>
</evidence>
<keyword evidence="8" id="KW-0067">ATP-binding</keyword>
<dbReference type="GO" id="GO:0003724">
    <property type="term" value="F:RNA helicase activity"/>
    <property type="evidence" value="ECO:0007669"/>
    <property type="project" value="TreeGrafter"/>
</dbReference>
<dbReference type="Proteomes" id="UP000050833">
    <property type="component" value="Unassembled WGS sequence"/>
</dbReference>
<gene>
    <name evidence="12" type="ORF">APZ18_14625</name>
</gene>
<dbReference type="Pfam" id="PF22590">
    <property type="entry name" value="Cas3-like_C_2"/>
    <property type="match status" value="1"/>
</dbReference>
<evidence type="ECO:0000313" key="12">
    <source>
        <dbReference type="EMBL" id="KQC84135.1"/>
    </source>
</evidence>
<evidence type="ECO:0000256" key="5">
    <source>
        <dbReference type="ARBA" id="ARBA00022741"/>
    </source>
</evidence>
<protein>
    <recommendedName>
        <fullName evidence="14">CRISPR-associated helicase Cas3</fullName>
    </recommendedName>
</protein>
<dbReference type="SMART" id="SM00487">
    <property type="entry name" value="DEXDc"/>
    <property type="match status" value="1"/>
</dbReference>
<keyword evidence="13" id="KW-1185">Reference proteome</keyword>
<dbReference type="InterPro" id="IPR054712">
    <property type="entry name" value="Cas3-like_dom"/>
</dbReference>
<dbReference type="NCBIfam" id="TIGR01587">
    <property type="entry name" value="cas3_core"/>
    <property type="match status" value="1"/>
</dbReference>
<dbReference type="GO" id="GO:0016787">
    <property type="term" value="F:hydrolase activity"/>
    <property type="evidence" value="ECO:0007669"/>
    <property type="project" value="UniProtKB-KW"/>
</dbReference>
<dbReference type="PROSITE" id="PS51643">
    <property type="entry name" value="HD_CAS3"/>
    <property type="match status" value="1"/>
</dbReference>
<evidence type="ECO:0000259" key="11">
    <source>
        <dbReference type="PROSITE" id="PS51643"/>
    </source>
</evidence>
<dbReference type="InterPro" id="IPR014001">
    <property type="entry name" value="Helicase_ATP-bd"/>
</dbReference>
<dbReference type="PANTHER" id="PTHR47963:SF9">
    <property type="entry name" value="CRISPR-ASSOCIATED ENDONUCLEASE_HELICASE CAS3"/>
    <property type="match status" value="1"/>
</dbReference>
<evidence type="ECO:0000256" key="9">
    <source>
        <dbReference type="ARBA" id="ARBA00023118"/>
    </source>
</evidence>
<dbReference type="GO" id="GO:0004518">
    <property type="term" value="F:nuclease activity"/>
    <property type="evidence" value="ECO:0007669"/>
    <property type="project" value="UniProtKB-KW"/>
</dbReference>
<dbReference type="GO" id="GO:0003723">
    <property type="term" value="F:RNA binding"/>
    <property type="evidence" value="ECO:0007669"/>
    <property type="project" value="TreeGrafter"/>
</dbReference>
<evidence type="ECO:0008006" key="14">
    <source>
        <dbReference type="Google" id="ProtNLM"/>
    </source>
</evidence>
<reference evidence="12 13" key="1">
    <citation type="submission" date="2015-10" db="EMBL/GenBank/DDBJ databases">
        <title>Butyribacter intestini gen. nov., sp. nov., a butyric acid-producing bacterium of the family Lachnospiraceae isolated from the human faeces.</title>
        <authorList>
            <person name="Zou Y."/>
            <person name="Xue W."/>
            <person name="Luo G."/>
            <person name="Lv M."/>
        </authorList>
    </citation>
    <scope>NUCLEOTIDE SEQUENCE [LARGE SCALE GENOMIC DNA]</scope>
    <source>
        <strain evidence="12 13">TF01-11</strain>
    </source>
</reference>
<dbReference type="InterPro" id="IPR011545">
    <property type="entry name" value="DEAD/DEAH_box_helicase_dom"/>
</dbReference>
<proteinExistence type="inferred from homology"/>
<keyword evidence="6" id="KW-0378">Hydrolase</keyword>
<dbReference type="GO" id="GO:0005524">
    <property type="term" value="F:ATP binding"/>
    <property type="evidence" value="ECO:0007669"/>
    <property type="project" value="UniProtKB-KW"/>
</dbReference>